<keyword evidence="3" id="KW-1185">Reference proteome</keyword>
<dbReference type="CDD" id="cd02440">
    <property type="entry name" value="AdoMet_MTases"/>
    <property type="match status" value="1"/>
</dbReference>
<name>A0A5K7Z9Z0_9BACT</name>
<dbReference type="AlphaFoldDB" id="A0A5K7Z9Z0"/>
<dbReference type="InterPro" id="IPR013216">
    <property type="entry name" value="Methyltransf_11"/>
</dbReference>
<dbReference type="Pfam" id="PF08241">
    <property type="entry name" value="Methyltransf_11"/>
    <property type="match status" value="1"/>
</dbReference>
<dbReference type="PANTHER" id="PTHR43861">
    <property type="entry name" value="TRANS-ACONITATE 2-METHYLTRANSFERASE-RELATED"/>
    <property type="match status" value="1"/>
</dbReference>
<proteinExistence type="predicted"/>
<dbReference type="OrthoDB" id="9784101at2"/>
<protein>
    <recommendedName>
        <fullName evidence="1">Methyltransferase type 11 domain-containing protein</fullName>
    </recommendedName>
</protein>
<dbReference type="InterPro" id="IPR029063">
    <property type="entry name" value="SAM-dependent_MTases_sf"/>
</dbReference>
<reference evidence="2 3" key="1">
    <citation type="submission" date="2019-11" db="EMBL/GenBank/DDBJ databases">
        <title>Comparative genomics of hydrocarbon-degrading Desulfosarcina strains.</title>
        <authorList>
            <person name="Watanabe M."/>
            <person name="Kojima H."/>
            <person name="Fukui M."/>
        </authorList>
    </citation>
    <scope>NUCLEOTIDE SEQUENCE [LARGE SCALE GENOMIC DNA]</scope>
    <source>
        <strain evidence="2 3">PP31</strain>
    </source>
</reference>
<organism evidence="2 3">
    <name type="scientific">Desulfosarcina widdelii</name>
    <dbReference type="NCBI Taxonomy" id="947919"/>
    <lineage>
        <taxon>Bacteria</taxon>
        <taxon>Pseudomonadati</taxon>
        <taxon>Thermodesulfobacteriota</taxon>
        <taxon>Desulfobacteria</taxon>
        <taxon>Desulfobacterales</taxon>
        <taxon>Desulfosarcinaceae</taxon>
        <taxon>Desulfosarcina</taxon>
    </lineage>
</organism>
<feature type="domain" description="Methyltransferase type 11" evidence="1">
    <location>
        <begin position="45"/>
        <end position="144"/>
    </location>
</feature>
<gene>
    <name evidence="2" type="ORF">DSCW_39280</name>
</gene>
<dbReference type="SUPFAM" id="SSF53335">
    <property type="entry name" value="S-adenosyl-L-methionine-dependent methyltransferases"/>
    <property type="match status" value="1"/>
</dbReference>
<dbReference type="GO" id="GO:0008757">
    <property type="term" value="F:S-adenosylmethionine-dependent methyltransferase activity"/>
    <property type="evidence" value="ECO:0007669"/>
    <property type="project" value="InterPro"/>
</dbReference>
<dbReference type="Proteomes" id="UP000427769">
    <property type="component" value="Chromosome"/>
</dbReference>
<sequence length="180" mass="20723">MKRLFNPQSKTGYRLMVWTFRIMDLFGKPDRRLEDFRLQTGNVVVDFGCGPGRYIRKAADQVGPNGHVYAADIHPMAIDLVRQKIDKYRLANVTPVLLGDKPGTIPDRSADVVYALDMFHQVDDPVTFLEGIHRIVKPKGVLYLEDGHQPRSQSLDKVQRSKHWRVARENEQWMELRPAA</sequence>
<evidence type="ECO:0000259" key="1">
    <source>
        <dbReference type="Pfam" id="PF08241"/>
    </source>
</evidence>
<accession>A0A5K7Z9Z0</accession>
<dbReference type="RefSeq" id="WP_155305333.1">
    <property type="nucleotide sequence ID" value="NZ_AP021875.1"/>
</dbReference>
<evidence type="ECO:0000313" key="3">
    <source>
        <dbReference type="Proteomes" id="UP000427769"/>
    </source>
</evidence>
<dbReference type="Gene3D" id="3.40.50.150">
    <property type="entry name" value="Vaccinia Virus protein VP39"/>
    <property type="match status" value="1"/>
</dbReference>
<dbReference type="KEGG" id="dwd:DSCW_39280"/>
<evidence type="ECO:0000313" key="2">
    <source>
        <dbReference type="EMBL" id="BBO76511.1"/>
    </source>
</evidence>
<dbReference type="EMBL" id="AP021875">
    <property type="protein sequence ID" value="BBO76511.1"/>
    <property type="molecule type" value="Genomic_DNA"/>
</dbReference>